<protein>
    <submittedName>
        <fullName evidence="15">TonB-dependent hemoglobin/transferrin/lactoferrin family receptor</fullName>
    </submittedName>
</protein>
<evidence type="ECO:0000256" key="10">
    <source>
        <dbReference type="PROSITE-ProRule" id="PRU01360"/>
    </source>
</evidence>
<dbReference type="CDD" id="cd01347">
    <property type="entry name" value="ligand_gated_channel"/>
    <property type="match status" value="1"/>
</dbReference>
<evidence type="ECO:0000256" key="2">
    <source>
        <dbReference type="ARBA" id="ARBA00022448"/>
    </source>
</evidence>
<evidence type="ECO:0000313" key="15">
    <source>
        <dbReference type="EMBL" id="MBD2170133.1"/>
    </source>
</evidence>
<evidence type="ECO:0000313" key="16">
    <source>
        <dbReference type="Proteomes" id="UP000638897"/>
    </source>
</evidence>
<dbReference type="Proteomes" id="UP000638897">
    <property type="component" value="Unassembled WGS sequence"/>
</dbReference>
<gene>
    <name evidence="15" type="ORF">H6F81_02550</name>
</gene>
<sequence length="809" mass="90404">MIFEVDQVKIGFLFLNIFVINLIYVTAVFAAEEQDSEAIPNIRELEFTHRSADWLTQKPDTIPVNLDGKNPKCPDGYEVIENREDEKQPEVCKRKRDTNQEENEEADIEITVTGTRTPRSLDESPGTITVIDAEDIDNQLIQNLDDLIRYEPGVSTSGDARRYGFQDFNIRGIDGNRVLLQVDGVRLPDSFDFGSTQLGRNYIDTETLRRVEIIRGSASTLYGSDAIGGVVTFITKDPSDYLNESGDDGYFSNKFVYDSANRGIGNTTTIAGRLGDVEGLLIYTRRDGYEPQINSDRAPNPQTTDANSWLTKLVFNLGDFDQLKLTGEFINRTTDTNVLTSRGINFGVRTDSLTATDEIKRNRYNLSYEHNNPDSNLFFQVLRSQIYYQEATSTEESNELRRATAPITTGAVNRRRFRSSIYQQNTFGGDIQLESNFQTGDINHRLVYGAELSNTKTSRLRDGFQENIAAPGIIGERTNRVGPDAFPVKDIADTDNTRFGVYLQNEITWGNLTIIPGIRYDSYSLNPNPDDIYRANSRNFPTSNFSDSAISPRLGLVYSFTSEVTGFAQYSRGFRAPTGEDINPGFTNPGQYTVIPNPDLKAETSNNFELGLRGSFPSGKFSISGFYNNYNNFIDTFGRVIPTPGLIVGSFQTVNRGEVRIYGVEAKGELKLGSGFSLLASSSYTVGDDLEENQPLVSVDPFRLVTGLRYRAPQNRWGTELIGSYAASPRLPKTEEIPNPFVPDSYFTLDLIGYYNLSDNATLNIGVFNLLNEKYWRRGDVRGLSANDGNLDLFVQPGISLVAGLTVRF</sequence>
<keyword evidence="4 10" id="KW-0812">Transmembrane</keyword>
<evidence type="ECO:0000256" key="5">
    <source>
        <dbReference type="ARBA" id="ARBA00022729"/>
    </source>
</evidence>
<evidence type="ECO:0000256" key="11">
    <source>
        <dbReference type="RuleBase" id="RU003357"/>
    </source>
</evidence>
<dbReference type="Pfam" id="PF00593">
    <property type="entry name" value="TonB_dep_Rec_b-barrel"/>
    <property type="match status" value="1"/>
</dbReference>
<dbReference type="Gene3D" id="2.40.170.20">
    <property type="entry name" value="TonB-dependent receptor, beta-barrel domain"/>
    <property type="match status" value="1"/>
</dbReference>
<keyword evidence="2 10" id="KW-0813">Transport</keyword>
<accession>A0ABR7ZCH8</accession>
<evidence type="ECO:0000259" key="13">
    <source>
        <dbReference type="Pfam" id="PF00593"/>
    </source>
</evidence>
<keyword evidence="9 10" id="KW-0998">Cell outer membrane</keyword>
<dbReference type="Gene3D" id="2.170.130.10">
    <property type="entry name" value="TonB-dependent receptor, plug domain"/>
    <property type="match status" value="1"/>
</dbReference>
<evidence type="ECO:0000256" key="12">
    <source>
        <dbReference type="SAM" id="Phobius"/>
    </source>
</evidence>
<dbReference type="InterPro" id="IPR039426">
    <property type="entry name" value="TonB-dep_rcpt-like"/>
</dbReference>
<keyword evidence="3 10" id="KW-1134">Transmembrane beta strand</keyword>
<feature type="domain" description="TonB-dependent receptor-like beta-barrel" evidence="13">
    <location>
        <begin position="321"/>
        <end position="770"/>
    </location>
</feature>
<dbReference type="Pfam" id="PF07715">
    <property type="entry name" value="Plug"/>
    <property type="match status" value="1"/>
</dbReference>
<dbReference type="EMBL" id="JACJQC010000001">
    <property type="protein sequence ID" value="MBD2170133.1"/>
    <property type="molecule type" value="Genomic_DNA"/>
</dbReference>
<keyword evidence="16" id="KW-1185">Reference proteome</keyword>
<dbReference type="InterPro" id="IPR010949">
    <property type="entry name" value="TonB_Hb/transfer/lactofer_rcpt"/>
</dbReference>
<proteinExistence type="inferred from homology"/>
<dbReference type="NCBIfam" id="TIGR01786">
    <property type="entry name" value="TonB-hemlactrns"/>
    <property type="match status" value="1"/>
</dbReference>
<comment type="subcellular location">
    <subcellularLocation>
        <location evidence="1 10">Cell outer membrane</location>
        <topology evidence="1 10">Multi-pass membrane protein</topology>
    </subcellularLocation>
</comment>
<keyword evidence="12" id="KW-1133">Transmembrane helix</keyword>
<dbReference type="InterPro" id="IPR011276">
    <property type="entry name" value="TonB_haem/Hb_rcpt"/>
</dbReference>
<dbReference type="InterPro" id="IPR012910">
    <property type="entry name" value="Plug_dom"/>
</dbReference>
<dbReference type="NCBIfam" id="TIGR01785">
    <property type="entry name" value="TonB-hemin"/>
    <property type="match status" value="1"/>
</dbReference>
<dbReference type="PROSITE" id="PS52016">
    <property type="entry name" value="TONB_DEPENDENT_REC_3"/>
    <property type="match status" value="1"/>
</dbReference>
<evidence type="ECO:0000259" key="14">
    <source>
        <dbReference type="Pfam" id="PF07715"/>
    </source>
</evidence>
<keyword evidence="7 10" id="KW-0472">Membrane</keyword>
<dbReference type="PANTHER" id="PTHR30069:SF29">
    <property type="entry name" value="HEMOGLOBIN AND HEMOGLOBIN-HAPTOGLOBIN-BINDING PROTEIN 1-RELATED"/>
    <property type="match status" value="1"/>
</dbReference>
<evidence type="ECO:0000256" key="3">
    <source>
        <dbReference type="ARBA" id="ARBA00022452"/>
    </source>
</evidence>
<evidence type="ECO:0000256" key="8">
    <source>
        <dbReference type="ARBA" id="ARBA00023170"/>
    </source>
</evidence>
<keyword evidence="6 11" id="KW-0798">TonB box</keyword>
<evidence type="ECO:0000256" key="6">
    <source>
        <dbReference type="ARBA" id="ARBA00023077"/>
    </source>
</evidence>
<dbReference type="PANTHER" id="PTHR30069">
    <property type="entry name" value="TONB-DEPENDENT OUTER MEMBRANE RECEPTOR"/>
    <property type="match status" value="1"/>
</dbReference>
<dbReference type="InterPro" id="IPR000531">
    <property type="entry name" value="Beta-barrel_TonB"/>
</dbReference>
<evidence type="ECO:0000256" key="9">
    <source>
        <dbReference type="ARBA" id="ARBA00023237"/>
    </source>
</evidence>
<keyword evidence="5" id="KW-0732">Signal</keyword>
<reference evidence="15 16" key="1">
    <citation type="journal article" date="2020" name="ISME J.">
        <title>Comparative genomics reveals insights into cyanobacterial evolution and habitat adaptation.</title>
        <authorList>
            <person name="Chen M.Y."/>
            <person name="Teng W.K."/>
            <person name="Zhao L."/>
            <person name="Hu C.X."/>
            <person name="Zhou Y.K."/>
            <person name="Han B.P."/>
            <person name="Song L.R."/>
            <person name="Shu W.S."/>
        </authorList>
    </citation>
    <scope>NUCLEOTIDE SEQUENCE [LARGE SCALE GENOMIC DNA]</scope>
    <source>
        <strain evidence="15 16">FACHB-318</strain>
    </source>
</reference>
<dbReference type="SUPFAM" id="SSF56935">
    <property type="entry name" value="Porins"/>
    <property type="match status" value="1"/>
</dbReference>
<dbReference type="InterPro" id="IPR036942">
    <property type="entry name" value="Beta-barrel_TonB_sf"/>
</dbReference>
<evidence type="ECO:0000256" key="7">
    <source>
        <dbReference type="ARBA" id="ARBA00023136"/>
    </source>
</evidence>
<comment type="similarity">
    <text evidence="10 11">Belongs to the TonB-dependent receptor family.</text>
</comment>
<organism evidence="15 16">
    <name type="scientific">Anabaena cylindrica FACHB-318</name>
    <dbReference type="NCBI Taxonomy" id="2692880"/>
    <lineage>
        <taxon>Bacteria</taxon>
        <taxon>Bacillati</taxon>
        <taxon>Cyanobacteriota</taxon>
        <taxon>Cyanophyceae</taxon>
        <taxon>Nostocales</taxon>
        <taxon>Nostocaceae</taxon>
        <taxon>Anabaena</taxon>
    </lineage>
</organism>
<feature type="domain" description="TonB-dependent receptor plug" evidence="14">
    <location>
        <begin position="121"/>
        <end position="230"/>
    </location>
</feature>
<name>A0ABR7ZCH8_ANACY</name>
<keyword evidence="8 15" id="KW-0675">Receptor</keyword>
<dbReference type="InterPro" id="IPR037066">
    <property type="entry name" value="Plug_dom_sf"/>
</dbReference>
<evidence type="ECO:0000256" key="1">
    <source>
        <dbReference type="ARBA" id="ARBA00004571"/>
    </source>
</evidence>
<comment type="caution">
    <text evidence="15">The sequence shown here is derived from an EMBL/GenBank/DDBJ whole genome shotgun (WGS) entry which is preliminary data.</text>
</comment>
<evidence type="ECO:0000256" key="4">
    <source>
        <dbReference type="ARBA" id="ARBA00022692"/>
    </source>
</evidence>
<feature type="transmembrane region" description="Helical" evidence="12">
    <location>
        <begin position="12"/>
        <end position="31"/>
    </location>
</feature>